<dbReference type="OrthoDB" id="7432673at2"/>
<proteinExistence type="predicted"/>
<protein>
    <submittedName>
        <fullName evidence="1">Uncharacterized protein</fullName>
    </submittedName>
</protein>
<reference evidence="2" key="1">
    <citation type="submission" date="2016-11" db="EMBL/GenBank/DDBJ databases">
        <authorList>
            <person name="Varghese N."/>
            <person name="Submissions S."/>
        </authorList>
    </citation>
    <scope>NUCLEOTIDE SEQUENCE [LARGE SCALE GENOMIC DNA]</scope>
    <source>
        <strain evidence="2">DSM 100564</strain>
    </source>
</reference>
<sequence length="113" mass="12870">MNEAAIRTRKINEIGELLWMPEGLDNEGMHVRLVRALDLYESLEPSGGAEGMLATQMVATHYAAQECLRRAALQQQTFEGRKMSLEQAHRLMALYIKQLAALDKHRGNNHRRV</sequence>
<accession>A0A1M6SGR2</accession>
<evidence type="ECO:0000313" key="1">
    <source>
        <dbReference type="EMBL" id="SHK43866.1"/>
    </source>
</evidence>
<name>A0A1M6SGR2_9RHOB</name>
<evidence type="ECO:0000313" key="2">
    <source>
        <dbReference type="Proteomes" id="UP000183982"/>
    </source>
</evidence>
<gene>
    <name evidence="1" type="ORF">SAMN05444000_12927</name>
</gene>
<dbReference type="EMBL" id="FQZQ01000029">
    <property type="protein sequence ID" value="SHK43866.1"/>
    <property type="molecule type" value="Genomic_DNA"/>
</dbReference>
<organism evidence="1 2">
    <name type="scientific">Shimia gijangensis</name>
    <dbReference type="NCBI Taxonomy" id="1470563"/>
    <lineage>
        <taxon>Bacteria</taxon>
        <taxon>Pseudomonadati</taxon>
        <taxon>Pseudomonadota</taxon>
        <taxon>Alphaproteobacteria</taxon>
        <taxon>Rhodobacterales</taxon>
        <taxon>Roseobacteraceae</taxon>
    </lineage>
</organism>
<keyword evidence="2" id="KW-1185">Reference proteome</keyword>
<dbReference type="AlphaFoldDB" id="A0A1M6SGR2"/>
<dbReference type="Proteomes" id="UP000183982">
    <property type="component" value="Unassembled WGS sequence"/>
</dbReference>
<dbReference type="RefSeq" id="WP_073256400.1">
    <property type="nucleotide sequence ID" value="NZ_FQZQ01000029.1"/>
</dbReference>